<keyword evidence="2" id="KW-1185">Reference proteome</keyword>
<protein>
    <submittedName>
        <fullName evidence="1">Uncharacterized protein</fullName>
    </submittedName>
</protein>
<organism evidence="1 2">
    <name type="scientific">Flectobacillus longus</name>
    <dbReference type="NCBI Taxonomy" id="2984207"/>
    <lineage>
        <taxon>Bacteria</taxon>
        <taxon>Pseudomonadati</taxon>
        <taxon>Bacteroidota</taxon>
        <taxon>Cytophagia</taxon>
        <taxon>Cytophagales</taxon>
        <taxon>Flectobacillaceae</taxon>
        <taxon>Flectobacillus</taxon>
    </lineage>
</organism>
<name>A0ABT6YRC0_9BACT</name>
<evidence type="ECO:0000313" key="1">
    <source>
        <dbReference type="EMBL" id="MDI9866004.1"/>
    </source>
</evidence>
<evidence type="ECO:0000313" key="2">
    <source>
        <dbReference type="Proteomes" id="UP001236569"/>
    </source>
</evidence>
<dbReference type="RefSeq" id="WP_283370925.1">
    <property type="nucleotide sequence ID" value="NZ_JASHID010000014.1"/>
</dbReference>
<gene>
    <name evidence="1" type="ORF">QM480_16805</name>
</gene>
<dbReference type="EMBL" id="JASHID010000014">
    <property type="protein sequence ID" value="MDI9866004.1"/>
    <property type="molecule type" value="Genomic_DNA"/>
</dbReference>
<comment type="caution">
    <text evidence="1">The sequence shown here is derived from an EMBL/GenBank/DDBJ whole genome shotgun (WGS) entry which is preliminary data.</text>
</comment>
<reference evidence="1 2" key="1">
    <citation type="submission" date="2023-05" db="EMBL/GenBank/DDBJ databases">
        <title>Novel species of genus Flectobacillus isolated from stream in China.</title>
        <authorList>
            <person name="Lu H."/>
        </authorList>
    </citation>
    <scope>NUCLEOTIDE SEQUENCE [LARGE SCALE GENOMIC DNA]</scope>
    <source>
        <strain evidence="1 2">DC10W</strain>
    </source>
</reference>
<proteinExistence type="predicted"/>
<sequence length="122" mass="14110">MIGIDGIGGRGDKTINICNLNRQSLLLNRLDYINDYVNTKIKKIFAKLSKGSISNETFREDMKELFQELDSHKTDEKRTFTLLRWFVMESADNFHKLAISNLSRNEQEVALAFFKAYKNGTL</sequence>
<dbReference type="Proteomes" id="UP001236569">
    <property type="component" value="Unassembled WGS sequence"/>
</dbReference>
<accession>A0ABT6YRC0</accession>